<dbReference type="RefSeq" id="WP_164453941.1">
    <property type="nucleotide sequence ID" value="NZ_JAAIJQ010000052.1"/>
</dbReference>
<gene>
    <name evidence="3" type="ORF">G3446_16560</name>
</gene>
<dbReference type="InterPro" id="IPR045851">
    <property type="entry name" value="AMP-bd_C_sf"/>
</dbReference>
<dbReference type="Proteomes" id="UP000483379">
    <property type="component" value="Unassembled WGS sequence"/>
</dbReference>
<dbReference type="PANTHER" id="PTHR43767">
    <property type="entry name" value="LONG-CHAIN-FATTY-ACID--COA LIGASE"/>
    <property type="match status" value="1"/>
</dbReference>
<evidence type="ECO:0000256" key="1">
    <source>
        <dbReference type="ARBA" id="ARBA00022598"/>
    </source>
</evidence>
<dbReference type="AlphaFoldDB" id="A0A6M0K265"/>
<dbReference type="InterPro" id="IPR050237">
    <property type="entry name" value="ATP-dep_AMP-bd_enzyme"/>
</dbReference>
<evidence type="ECO:0000313" key="3">
    <source>
        <dbReference type="EMBL" id="NEV63479.1"/>
    </source>
</evidence>
<comment type="caution">
    <text evidence="3">The sequence shown here is derived from an EMBL/GenBank/DDBJ whole genome shotgun (WGS) entry which is preliminary data.</text>
</comment>
<proteinExistence type="predicted"/>
<accession>A0A6M0K265</accession>
<dbReference type="SUPFAM" id="SSF56801">
    <property type="entry name" value="Acetyl-CoA synthetase-like"/>
    <property type="match status" value="1"/>
</dbReference>
<organism evidence="3 4">
    <name type="scientific">Thiorhodococcus minor</name>
    <dbReference type="NCBI Taxonomy" id="57489"/>
    <lineage>
        <taxon>Bacteria</taxon>
        <taxon>Pseudomonadati</taxon>
        <taxon>Pseudomonadota</taxon>
        <taxon>Gammaproteobacteria</taxon>
        <taxon>Chromatiales</taxon>
        <taxon>Chromatiaceae</taxon>
        <taxon>Thiorhodococcus</taxon>
    </lineage>
</organism>
<protein>
    <submittedName>
        <fullName evidence="3">Acyl-CoA synthetase</fullName>
    </submittedName>
</protein>
<keyword evidence="4" id="KW-1185">Reference proteome</keyword>
<feature type="domain" description="AMP-dependent synthetase/ligase" evidence="2">
    <location>
        <begin position="9"/>
        <end position="297"/>
    </location>
</feature>
<name>A0A6M0K265_9GAMM</name>
<dbReference type="PANTHER" id="PTHR43767:SF8">
    <property type="entry name" value="LONG-CHAIN-FATTY-ACID--COA LIGASE"/>
    <property type="match status" value="1"/>
</dbReference>
<evidence type="ECO:0000313" key="4">
    <source>
        <dbReference type="Proteomes" id="UP000483379"/>
    </source>
</evidence>
<reference evidence="3 4" key="1">
    <citation type="submission" date="2020-02" db="EMBL/GenBank/DDBJ databases">
        <title>Genome sequences of Thiorhodococcus mannitoliphagus and Thiorhodococcus minor, purple sulfur photosynthetic bacteria in the gammaproteobacterial family, Chromatiaceae.</title>
        <authorList>
            <person name="Aviles F.A."/>
            <person name="Meyer T.E."/>
            <person name="Kyndt J.A."/>
        </authorList>
    </citation>
    <scope>NUCLEOTIDE SEQUENCE [LARGE SCALE GENOMIC DNA]</scope>
    <source>
        <strain evidence="3 4">DSM 11518</strain>
    </source>
</reference>
<dbReference type="GO" id="GO:0016874">
    <property type="term" value="F:ligase activity"/>
    <property type="evidence" value="ECO:0007669"/>
    <property type="project" value="UniProtKB-KW"/>
</dbReference>
<sequence>MTQLALLAHRDPSAPIAYRHGQAISVRRFLTEARILAGALPATGHVINACADRYRFALGFAACLISGRVSLLPPSHMASVLEQLRDFAADAVVLADTEHRDLRLPVFPFPSLGEQVSPDRHEHVEIPAIPAEQLATWVFTSGSTGCPQPHRKHWGLLRKNVVGEVRALGFTPEDPVTLVGTVPPQHMYGFESTVLLAWLSGGSFEASRPFYPADIAEALARCPTNSMLVTTPFHLEKLLDAELALPKIGSLLCATAPLSDALARRAEAELQAPLFEIYGSTETGQLATRRTSRETAWTLFPEVRLGHRNGQTWAEGGHVEIAVPLGDLVEQLDARRFHLKGRNTDLVNIAGKRTSLGWLNQQLLAIPGVDDGSFYIPEQAEQAGASAVVRLAAFVAAPGLGADHLLKELRQRIEPIFLPRPLVLLEELPRNSVGKLLRAACEGLLAEHERDKDKRHGRLP</sequence>
<dbReference type="Gene3D" id="3.30.300.30">
    <property type="match status" value="1"/>
</dbReference>
<dbReference type="Gene3D" id="3.40.50.12780">
    <property type="entry name" value="N-terminal domain of ligase-like"/>
    <property type="match status" value="1"/>
</dbReference>
<evidence type="ECO:0000259" key="2">
    <source>
        <dbReference type="Pfam" id="PF00501"/>
    </source>
</evidence>
<keyword evidence="1" id="KW-0436">Ligase</keyword>
<dbReference type="Pfam" id="PF00501">
    <property type="entry name" value="AMP-binding"/>
    <property type="match status" value="1"/>
</dbReference>
<dbReference type="InterPro" id="IPR000873">
    <property type="entry name" value="AMP-dep_synth/lig_dom"/>
</dbReference>
<dbReference type="InterPro" id="IPR042099">
    <property type="entry name" value="ANL_N_sf"/>
</dbReference>
<dbReference type="EMBL" id="JAAIJQ010000052">
    <property type="protein sequence ID" value="NEV63479.1"/>
    <property type="molecule type" value="Genomic_DNA"/>
</dbReference>